<keyword evidence="3" id="KW-1185">Reference proteome</keyword>
<proteinExistence type="predicted"/>
<reference evidence="2 3" key="1">
    <citation type="submission" date="2023-02" db="EMBL/GenBank/DDBJ databases">
        <title>LHISI_Scaffold_Assembly.</title>
        <authorList>
            <person name="Stuart O.P."/>
            <person name="Cleave R."/>
            <person name="Magrath M.J.L."/>
            <person name="Mikheyev A.S."/>
        </authorList>
    </citation>
    <scope>NUCLEOTIDE SEQUENCE [LARGE SCALE GENOMIC DNA]</scope>
    <source>
        <strain evidence="2">Daus_M_001</strain>
        <tissue evidence="2">Leg muscle</tissue>
    </source>
</reference>
<evidence type="ECO:0000256" key="1">
    <source>
        <dbReference type="SAM" id="MobiDB-lite"/>
    </source>
</evidence>
<gene>
    <name evidence="2" type="ORF">PR048_008737</name>
</gene>
<sequence>MPTCQPEEWGLRHTDKNLESIAEAEVSDVLPSNPRQSRNLSISSTLSGGRSPLDFRGFQVTTLSVTMLVITTAHRSAIEEIRETSPLEFHCFPAAAPPTVAPATIRTQWSAAGEISDVRGGEDGQRHSSTPCGGRCPTCIQHRAGRATTVQREQFFCQLVLFIGLSPPDPLTPSTQRATTSLQAPSMRQPGLRHVHSCNRHALFCKPRTEYPALITEAQHSRHRQRAPDTSHEVRNWPFVTRGKELAILNSQVEAASLAPPHLLLHFSIVFTARGCSIIPLVSLGGGDEGRGYLTWPLLLCSGGRPMVLAVHQPHTAMNVVHVFLYSSCRTAVPLPHSTQASETMCQGQSDNQRSVNTLVITLAYHSETQGTGNHLDWISKITSRDNLPSRQIWSLEDRTSRAKCVKTAKRRDSGVSSQQNIELAEQQVAVTVTSESETDRWKQEGTTTTKLQPGRPCVLTDRDSQALKMVREQACVYVITITHEFCIATNCAASTMTVRRKLRTTVKAQATAHKLHILPYLSNGLLGETNASTKESIKLKPLSVLLTDGWKNENTNTKNAAAMLHTSEGMPAFIDALDISDER</sequence>
<comment type="caution">
    <text evidence="2">The sequence shown here is derived from an EMBL/GenBank/DDBJ whole genome shotgun (WGS) entry which is preliminary data.</text>
</comment>
<feature type="compositionally biased region" description="Polar residues" evidence="1">
    <location>
        <begin position="33"/>
        <end position="46"/>
    </location>
</feature>
<evidence type="ECO:0000313" key="3">
    <source>
        <dbReference type="Proteomes" id="UP001159363"/>
    </source>
</evidence>
<feature type="region of interest" description="Disordered" evidence="1">
    <location>
        <begin position="25"/>
        <end position="46"/>
    </location>
</feature>
<protein>
    <submittedName>
        <fullName evidence="2">Uncharacterized protein</fullName>
    </submittedName>
</protein>
<organism evidence="2 3">
    <name type="scientific">Dryococelus australis</name>
    <dbReference type="NCBI Taxonomy" id="614101"/>
    <lineage>
        <taxon>Eukaryota</taxon>
        <taxon>Metazoa</taxon>
        <taxon>Ecdysozoa</taxon>
        <taxon>Arthropoda</taxon>
        <taxon>Hexapoda</taxon>
        <taxon>Insecta</taxon>
        <taxon>Pterygota</taxon>
        <taxon>Neoptera</taxon>
        <taxon>Polyneoptera</taxon>
        <taxon>Phasmatodea</taxon>
        <taxon>Verophasmatodea</taxon>
        <taxon>Anareolatae</taxon>
        <taxon>Phasmatidae</taxon>
        <taxon>Eurycanthinae</taxon>
        <taxon>Dryococelus</taxon>
    </lineage>
</organism>
<dbReference type="EMBL" id="JARBHB010000003">
    <property type="protein sequence ID" value="KAJ8889239.1"/>
    <property type="molecule type" value="Genomic_DNA"/>
</dbReference>
<evidence type="ECO:0000313" key="2">
    <source>
        <dbReference type="EMBL" id="KAJ8889239.1"/>
    </source>
</evidence>
<name>A0ABQ9HYU1_9NEOP</name>
<accession>A0ABQ9HYU1</accession>
<dbReference type="Proteomes" id="UP001159363">
    <property type="component" value="Chromosome 3"/>
</dbReference>